<dbReference type="PROSITE" id="PS50112">
    <property type="entry name" value="PAS"/>
    <property type="match status" value="1"/>
</dbReference>
<comment type="caution">
    <text evidence="9">The sequence shown here is derived from an EMBL/GenBank/DDBJ whole genome shotgun (WGS) entry which is preliminary data.</text>
</comment>
<accession>A0A846QHB3</accession>
<dbReference type="InterPro" id="IPR013655">
    <property type="entry name" value="PAS_fold_3"/>
</dbReference>
<dbReference type="PROSITE" id="PS50110">
    <property type="entry name" value="RESPONSE_REGULATORY"/>
    <property type="match status" value="1"/>
</dbReference>
<proteinExistence type="predicted"/>
<feature type="modified residue" description="4-aspartylphosphate" evidence="5">
    <location>
        <position position="60"/>
    </location>
</feature>
<keyword evidence="10" id="KW-1185">Reference proteome</keyword>
<feature type="domain" description="Histidine kinase" evidence="6">
    <location>
        <begin position="280"/>
        <end position="477"/>
    </location>
</feature>
<gene>
    <name evidence="9" type="ORF">GGQ74_001308</name>
</gene>
<dbReference type="GO" id="GO:0005886">
    <property type="term" value="C:plasma membrane"/>
    <property type="evidence" value="ECO:0007669"/>
    <property type="project" value="TreeGrafter"/>
</dbReference>
<organism evidence="9 10">
    <name type="scientific">Desulfobaculum xiamenense</name>
    <dbReference type="NCBI Taxonomy" id="995050"/>
    <lineage>
        <taxon>Bacteria</taxon>
        <taxon>Pseudomonadati</taxon>
        <taxon>Thermodesulfobacteriota</taxon>
        <taxon>Desulfovibrionia</taxon>
        <taxon>Desulfovibrionales</taxon>
        <taxon>Desulfovibrionaceae</taxon>
        <taxon>Desulfobaculum</taxon>
    </lineage>
</organism>
<dbReference type="SUPFAM" id="SSF52172">
    <property type="entry name" value="CheY-like"/>
    <property type="match status" value="1"/>
</dbReference>
<dbReference type="SUPFAM" id="SSF47384">
    <property type="entry name" value="Homodimeric domain of signal transducing histidine kinase"/>
    <property type="match status" value="1"/>
</dbReference>
<dbReference type="Gene3D" id="3.40.50.2300">
    <property type="match status" value="1"/>
</dbReference>
<dbReference type="SUPFAM" id="SSF55874">
    <property type="entry name" value="ATPase domain of HSP90 chaperone/DNA topoisomerase II/histidine kinase"/>
    <property type="match status" value="1"/>
</dbReference>
<keyword evidence="4" id="KW-0418">Kinase</keyword>
<comment type="catalytic activity">
    <reaction evidence="1">
        <text>ATP + protein L-histidine = ADP + protein N-phospho-L-histidine.</text>
        <dbReference type="EC" id="2.7.13.3"/>
    </reaction>
</comment>
<dbReference type="PROSITE" id="PS50109">
    <property type="entry name" value="HIS_KIN"/>
    <property type="match status" value="1"/>
</dbReference>
<dbReference type="SMART" id="SM00448">
    <property type="entry name" value="REC"/>
    <property type="match status" value="1"/>
</dbReference>
<keyword evidence="3" id="KW-0808">Transferase</keyword>
<dbReference type="EC" id="2.7.13.3" evidence="2"/>
<evidence type="ECO:0000259" key="8">
    <source>
        <dbReference type="PROSITE" id="PS50112"/>
    </source>
</evidence>
<dbReference type="SMART" id="SM00388">
    <property type="entry name" value="HisKA"/>
    <property type="match status" value="1"/>
</dbReference>
<dbReference type="CDD" id="cd00156">
    <property type="entry name" value="REC"/>
    <property type="match status" value="1"/>
</dbReference>
<evidence type="ECO:0000259" key="7">
    <source>
        <dbReference type="PROSITE" id="PS50110"/>
    </source>
</evidence>
<evidence type="ECO:0000256" key="4">
    <source>
        <dbReference type="ARBA" id="ARBA00022777"/>
    </source>
</evidence>
<keyword evidence="5" id="KW-0597">Phosphoprotein</keyword>
<evidence type="ECO:0000259" key="6">
    <source>
        <dbReference type="PROSITE" id="PS50109"/>
    </source>
</evidence>
<dbReference type="InterPro" id="IPR005467">
    <property type="entry name" value="His_kinase_dom"/>
</dbReference>
<evidence type="ECO:0000313" key="10">
    <source>
        <dbReference type="Proteomes" id="UP000580856"/>
    </source>
</evidence>
<feature type="domain" description="Response regulatory" evidence="7">
    <location>
        <begin position="11"/>
        <end position="125"/>
    </location>
</feature>
<dbReference type="SMART" id="SM00091">
    <property type="entry name" value="PAS"/>
    <property type="match status" value="1"/>
</dbReference>
<dbReference type="Pfam" id="PF00072">
    <property type="entry name" value="Response_reg"/>
    <property type="match status" value="1"/>
</dbReference>
<dbReference type="InterPro" id="IPR036890">
    <property type="entry name" value="HATPase_C_sf"/>
</dbReference>
<evidence type="ECO:0000256" key="1">
    <source>
        <dbReference type="ARBA" id="ARBA00000085"/>
    </source>
</evidence>
<dbReference type="Pfam" id="PF08447">
    <property type="entry name" value="PAS_3"/>
    <property type="match status" value="1"/>
</dbReference>
<dbReference type="AlphaFoldDB" id="A0A846QHB3"/>
<name>A0A846QHB3_9BACT</name>
<sequence length="480" mass="53201">MDTAIGKTAERVLVVDDNPVICEALAMALTDEGFDATPRFGVQEALTAARGADFALAFVDVRLPGMSGMELAVKLRELLPALELVFISAAGTTNDLIRAMQTGAFDYILKPFTPDSLRLTLERYRERRALKRRLELAEQRHTTLLHSIPLVIYSLREDLSLSFINHAARLVLGFTPEEAMSTPNWFIERVSQQDRPRVSETLRHAFASHEPLSVECRLTHRQGFDVHGYVKTMPATQSATDEAGTRHLDGIFMDITERVHLERLTAQDARLSTIGAISDEVAHEIRNPLMAIGGFARRLHAKAPDMPETEIILRESLRLEKLLDRIRGYLDPMPITTQPANIHDILTGCIGTHLPVLEQSGVEVVVDIAEVLPQALADPDALCRVLGILLGDAAKTLAHGRELTIRALYTPKSVFIRVSYALADQRDMNPERLDLPFEDGGLGLPLCYRLVKQMGGLMTMTRENGSAAFTINLNRLPPAV</sequence>
<protein>
    <recommendedName>
        <fullName evidence="2">histidine kinase</fullName>
        <ecNumber evidence="2">2.7.13.3</ecNumber>
    </recommendedName>
</protein>
<dbReference type="InterPro" id="IPR011006">
    <property type="entry name" value="CheY-like_superfamily"/>
</dbReference>
<dbReference type="InterPro" id="IPR035965">
    <property type="entry name" value="PAS-like_dom_sf"/>
</dbReference>
<feature type="domain" description="PAS" evidence="8">
    <location>
        <begin position="137"/>
        <end position="209"/>
    </location>
</feature>
<dbReference type="Proteomes" id="UP000580856">
    <property type="component" value="Unassembled WGS sequence"/>
</dbReference>
<dbReference type="GO" id="GO:0000155">
    <property type="term" value="F:phosphorelay sensor kinase activity"/>
    <property type="evidence" value="ECO:0007669"/>
    <property type="project" value="InterPro"/>
</dbReference>
<dbReference type="InterPro" id="IPR001789">
    <property type="entry name" value="Sig_transdc_resp-reg_receiver"/>
</dbReference>
<dbReference type="Gene3D" id="1.10.287.130">
    <property type="match status" value="1"/>
</dbReference>
<dbReference type="InterPro" id="IPR003661">
    <property type="entry name" value="HisK_dim/P_dom"/>
</dbReference>
<reference evidence="9 10" key="1">
    <citation type="submission" date="2020-03" db="EMBL/GenBank/DDBJ databases">
        <title>Genomic Encyclopedia of Type Strains, Phase IV (KMG-IV): sequencing the most valuable type-strain genomes for metagenomic binning, comparative biology and taxonomic classification.</title>
        <authorList>
            <person name="Goeker M."/>
        </authorList>
    </citation>
    <scope>NUCLEOTIDE SEQUENCE [LARGE SCALE GENOMIC DNA]</scope>
    <source>
        <strain evidence="9 10">DSM 24233</strain>
    </source>
</reference>
<evidence type="ECO:0000256" key="2">
    <source>
        <dbReference type="ARBA" id="ARBA00012438"/>
    </source>
</evidence>
<evidence type="ECO:0000256" key="3">
    <source>
        <dbReference type="ARBA" id="ARBA00022679"/>
    </source>
</evidence>
<dbReference type="Gene3D" id="3.30.450.20">
    <property type="entry name" value="PAS domain"/>
    <property type="match status" value="1"/>
</dbReference>
<dbReference type="RefSeq" id="WP_167940705.1">
    <property type="nucleotide sequence ID" value="NZ_JAATJA010000001.1"/>
</dbReference>
<evidence type="ECO:0000313" key="9">
    <source>
        <dbReference type="EMBL" id="NJB67668.1"/>
    </source>
</evidence>
<dbReference type="InterPro" id="IPR036097">
    <property type="entry name" value="HisK_dim/P_sf"/>
</dbReference>
<dbReference type="CDD" id="cd00082">
    <property type="entry name" value="HisKA"/>
    <property type="match status" value="1"/>
</dbReference>
<dbReference type="Gene3D" id="3.30.565.10">
    <property type="entry name" value="Histidine kinase-like ATPase, C-terminal domain"/>
    <property type="match status" value="1"/>
</dbReference>
<dbReference type="SUPFAM" id="SSF55785">
    <property type="entry name" value="PYP-like sensor domain (PAS domain)"/>
    <property type="match status" value="1"/>
</dbReference>
<dbReference type="GO" id="GO:0009927">
    <property type="term" value="F:histidine phosphotransfer kinase activity"/>
    <property type="evidence" value="ECO:0007669"/>
    <property type="project" value="TreeGrafter"/>
</dbReference>
<evidence type="ECO:0000256" key="5">
    <source>
        <dbReference type="PROSITE-ProRule" id="PRU00169"/>
    </source>
</evidence>
<dbReference type="InterPro" id="IPR000014">
    <property type="entry name" value="PAS"/>
</dbReference>
<dbReference type="Pfam" id="PF00512">
    <property type="entry name" value="HisKA"/>
    <property type="match status" value="1"/>
</dbReference>
<dbReference type="EMBL" id="JAATJA010000001">
    <property type="protein sequence ID" value="NJB67668.1"/>
    <property type="molecule type" value="Genomic_DNA"/>
</dbReference>
<dbReference type="CDD" id="cd00130">
    <property type="entry name" value="PAS"/>
    <property type="match status" value="1"/>
</dbReference>
<dbReference type="PANTHER" id="PTHR43047">
    <property type="entry name" value="TWO-COMPONENT HISTIDINE PROTEIN KINASE"/>
    <property type="match status" value="1"/>
</dbReference>
<dbReference type="PANTHER" id="PTHR43047:SF72">
    <property type="entry name" value="OSMOSENSING HISTIDINE PROTEIN KINASE SLN1"/>
    <property type="match status" value="1"/>
</dbReference>